<protein>
    <recommendedName>
        <fullName evidence="3">DUF4230 domain-containing protein</fullName>
    </recommendedName>
</protein>
<reference evidence="1 2" key="1">
    <citation type="journal article" date="2020" name="ISME J.">
        <title>Comparative genomics reveals insights into cyanobacterial evolution and habitat adaptation.</title>
        <authorList>
            <person name="Chen M.Y."/>
            <person name="Teng W.K."/>
            <person name="Zhao L."/>
            <person name="Hu C.X."/>
            <person name="Zhou Y.K."/>
            <person name="Han B.P."/>
            <person name="Song L.R."/>
            <person name="Shu W.S."/>
        </authorList>
    </citation>
    <scope>NUCLEOTIDE SEQUENCE [LARGE SCALE GENOMIC DNA]</scope>
    <source>
        <strain evidence="1 2">FACHB-723</strain>
    </source>
</reference>
<accession>A0ABR8A0A4</accession>
<evidence type="ECO:0000313" key="2">
    <source>
        <dbReference type="Proteomes" id="UP000642094"/>
    </source>
</evidence>
<dbReference type="RefSeq" id="WP_190404490.1">
    <property type="nucleotide sequence ID" value="NZ_JACJQB010000047.1"/>
</dbReference>
<comment type="caution">
    <text evidence="1">The sequence shown here is derived from an EMBL/GenBank/DDBJ whole genome shotgun (WGS) entry which is preliminary data.</text>
</comment>
<dbReference type="Proteomes" id="UP000642094">
    <property type="component" value="Unassembled WGS sequence"/>
</dbReference>
<gene>
    <name evidence="1" type="ORF">H6F41_16145</name>
</gene>
<keyword evidence="2" id="KW-1185">Reference proteome</keyword>
<dbReference type="EMBL" id="JACJQB010000047">
    <property type="protein sequence ID" value="MBD2189666.1"/>
    <property type="molecule type" value="Genomic_DNA"/>
</dbReference>
<evidence type="ECO:0008006" key="3">
    <source>
        <dbReference type="Google" id="ProtNLM"/>
    </source>
</evidence>
<name>A0ABR8A0A4_9CYAN</name>
<organism evidence="1 2">
    <name type="scientific">Pseudanabaena mucicola FACHB-723</name>
    <dbReference type="NCBI Taxonomy" id="2692860"/>
    <lineage>
        <taxon>Bacteria</taxon>
        <taxon>Bacillati</taxon>
        <taxon>Cyanobacteriota</taxon>
        <taxon>Cyanophyceae</taxon>
        <taxon>Pseudanabaenales</taxon>
        <taxon>Pseudanabaenaceae</taxon>
        <taxon>Pseudanabaena</taxon>
    </lineage>
</organism>
<proteinExistence type="predicted"/>
<sequence>MVSIRALLGLAVGIVLLQSCQPAPVPEKQLEETIITKIRQDTPYLAHLEAIYSVNYVNYIDKKFFGIRFPFTQDDIYIRNDVASVFYGYPLKDADISVIIENNQRTLRVKLPEPRQIAIDRRVRSAEVNDQRSIPLDEQGRRVDVDQHINGQVNAAITKYEEQTVGMTREMTRQYFQAIADRFNLKLQLEFVGNVAKPKEKG</sequence>
<dbReference type="PROSITE" id="PS51257">
    <property type="entry name" value="PROKAR_LIPOPROTEIN"/>
    <property type="match status" value="1"/>
</dbReference>
<evidence type="ECO:0000313" key="1">
    <source>
        <dbReference type="EMBL" id="MBD2189666.1"/>
    </source>
</evidence>